<feature type="non-terminal residue" evidence="1">
    <location>
        <position position="1"/>
    </location>
</feature>
<dbReference type="Proteomes" id="UP001302745">
    <property type="component" value="Unassembled WGS sequence"/>
</dbReference>
<accession>A0AAN6ZSA8</accession>
<evidence type="ECO:0000313" key="1">
    <source>
        <dbReference type="EMBL" id="KAK4149092.1"/>
    </source>
</evidence>
<organism evidence="1 2">
    <name type="scientific">Chaetomidium leptoderma</name>
    <dbReference type="NCBI Taxonomy" id="669021"/>
    <lineage>
        <taxon>Eukaryota</taxon>
        <taxon>Fungi</taxon>
        <taxon>Dikarya</taxon>
        <taxon>Ascomycota</taxon>
        <taxon>Pezizomycotina</taxon>
        <taxon>Sordariomycetes</taxon>
        <taxon>Sordariomycetidae</taxon>
        <taxon>Sordariales</taxon>
        <taxon>Chaetomiaceae</taxon>
        <taxon>Chaetomidium</taxon>
    </lineage>
</organism>
<reference evidence="1" key="2">
    <citation type="submission" date="2023-05" db="EMBL/GenBank/DDBJ databases">
        <authorList>
            <consortium name="Lawrence Berkeley National Laboratory"/>
            <person name="Steindorff A."/>
            <person name="Hensen N."/>
            <person name="Bonometti L."/>
            <person name="Westerberg I."/>
            <person name="Brannstrom I.O."/>
            <person name="Guillou S."/>
            <person name="Cros-Aarteil S."/>
            <person name="Calhoun S."/>
            <person name="Haridas S."/>
            <person name="Kuo A."/>
            <person name="Mondo S."/>
            <person name="Pangilinan J."/>
            <person name="Riley R."/>
            <person name="Labutti K."/>
            <person name="Andreopoulos B."/>
            <person name="Lipzen A."/>
            <person name="Chen C."/>
            <person name="Yanf M."/>
            <person name="Daum C."/>
            <person name="Ng V."/>
            <person name="Clum A."/>
            <person name="Ohm R."/>
            <person name="Martin F."/>
            <person name="Silar P."/>
            <person name="Natvig D."/>
            <person name="Lalanne C."/>
            <person name="Gautier V."/>
            <person name="Ament-Velasquez S.L."/>
            <person name="Kruys A."/>
            <person name="Hutchinson M.I."/>
            <person name="Powell A.J."/>
            <person name="Barry K."/>
            <person name="Miller A.N."/>
            <person name="Grigoriev I.V."/>
            <person name="Debuchy R."/>
            <person name="Gladieux P."/>
            <person name="Thoren M.H."/>
            <person name="Johannesson H."/>
        </authorList>
    </citation>
    <scope>NUCLEOTIDE SEQUENCE</scope>
    <source>
        <strain evidence="1">CBS 538.74</strain>
    </source>
</reference>
<reference evidence="1" key="1">
    <citation type="journal article" date="2023" name="Mol. Phylogenet. Evol.">
        <title>Genome-scale phylogeny and comparative genomics of the fungal order Sordariales.</title>
        <authorList>
            <person name="Hensen N."/>
            <person name="Bonometti L."/>
            <person name="Westerberg I."/>
            <person name="Brannstrom I.O."/>
            <person name="Guillou S."/>
            <person name="Cros-Aarteil S."/>
            <person name="Calhoun S."/>
            <person name="Haridas S."/>
            <person name="Kuo A."/>
            <person name="Mondo S."/>
            <person name="Pangilinan J."/>
            <person name="Riley R."/>
            <person name="LaButti K."/>
            <person name="Andreopoulos B."/>
            <person name="Lipzen A."/>
            <person name="Chen C."/>
            <person name="Yan M."/>
            <person name="Daum C."/>
            <person name="Ng V."/>
            <person name="Clum A."/>
            <person name="Steindorff A."/>
            <person name="Ohm R.A."/>
            <person name="Martin F."/>
            <person name="Silar P."/>
            <person name="Natvig D.O."/>
            <person name="Lalanne C."/>
            <person name="Gautier V."/>
            <person name="Ament-Velasquez S.L."/>
            <person name="Kruys A."/>
            <person name="Hutchinson M.I."/>
            <person name="Powell A.J."/>
            <person name="Barry K."/>
            <person name="Miller A.N."/>
            <person name="Grigoriev I.V."/>
            <person name="Debuchy R."/>
            <person name="Gladieux P."/>
            <person name="Hiltunen Thoren M."/>
            <person name="Johannesson H."/>
        </authorList>
    </citation>
    <scope>NUCLEOTIDE SEQUENCE</scope>
    <source>
        <strain evidence="1">CBS 538.74</strain>
    </source>
</reference>
<dbReference type="InterPro" id="IPR011009">
    <property type="entry name" value="Kinase-like_dom_sf"/>
</dbReference>
<dbReference type="SUPFAM" id="SSF56112">
    <property type="entry name" value="Protein kinase-like (PK-like)"/>
    <property type="match status" value="1"/>
</dbReference>
<evidence type="ECO:0008006" key="3">
    <source>
        <dbReference type="Google" id="ProtNLM"/>
    </source>
</evidence>
<dbReference type="AlphaFoldDB" id="A0AAN6ZSA8"/>
<name>A0AAN6ZSA8_9PEZI</name>
<protein>
    <recommendedName>
        <fullName evidence="3">Protein kinase domain-containing protein</fullName>
    </recommendedName>
</protein>
<comment type="caution">
    <text evidence="1">The sequence shown here is derived from an EMBL/GenBank/DDBJ whole genome shotgun (WGS) entry which is preliminary data.</text>
</comment>
<gene>
    <name evidence="1" type="ORF">C8A00DRAFT_19189</name>
</gene>
<proteinExistence type="predicted"/>
<evidence type="ECO:0000313" key="2">
    <source>
        <dbReference type="Proteomes" id="UP001302745"/>
    </source>
</evidence>
<dbReference type="EMBL" id="MU857205">
    <property type="protein sequence ID" value="KAK4149092.1"/>
    <property type="molecule type" value="Genomic_DNA"/>
</dbReference>
<sequence length="250" mass="28976">RTSQFTLGRQTVSASGTYAGEIHDNVLRLHIHRTTFDGFLHGILSHLPLLVLKLITPLFPRWTLPRTFILKKQKPDWDDEFENEKRMYTRLSAIQGSTIPVCFGETSLDGRRALVLSDVGRVTLCDKPALQRDRDDMGKMIDDAFWALAKFRVGYGDIKLDNFHLVRGPDGDRIMIVDLESVEELDPRRRPERATIYSADHLFRYWRDAVESDHREREEELGRRHAVRPNAEEIRRLAELTRAHHLANPS</sequence>
<keyword evidence="2" id="KW-1185">Reference proteome</keyword>